<protein>
    <recommendedName>
        <fullName evidence="2">Double-stranded DNA deaminase toxin A prePAAR motif domain-containing protein</fullName>
    </recommendedName>
</protein>
<organism evidence="3 4">
    <name type="scientific">Pseudomonas amygdali pv. eriobotryae</name>
    <dbReference type="NCBI Taxonomy" id="129137"/>
    <lineage>
        <taxon>Bacteria</taxon>
        <taxon>Pseudomonadati</taxon>
        <taxon>Pseudomonadota</taxon>
        <taxon>Gammaproteobacteria</taxon>
        <taxon>Pseudomonadales</taxon>
        <taxon>Pseudomonadaceae</taxon>
        <taxon>Pseudomonas</taxon>
        <taxon>Pseudomonas amygdali</taxon>
    </lineage>
</organism>
<reference evidence="3 4" key="1">
    <citation type="submission" date="2015-09" db="EMBL/GenBank/DDBJ databases">
        <title>Genome announcement of multiple Pseudomonas syringae strains.</title>
        <authorList>
            <person name="Thakur S."/>
            <person name="Wang P.W."/>
            <person name="Gong Y."/>
            <person name="Weir B.S."/>
            <person name="Guttman D.S."/>
        </authorList>
    </citation>
    <scope>NUCLEOTIDE SEQUENCE [LARGE SCALE GENOMIC DNA]</scope>
    <source>
        <strain evidence="3 4">ICMP4455</strain>
    </source>
</reference>
<dbReference type="Pfam" id="PF25799">
    <property type="entry name" value="prePAAR_I"/>
    <property type="match status" value="1"/>
</dbReference>
<keyword evidence="1" id="KW-0472">Membrane</keyword>
<proteinExistence type="predicted"/>
<feature type="non-terminal residue" evidence="3">
    <location>
        <position position="71"/>
    </location>
</feature>
<feature type="transmembrane region" description="Helical" evidence="1">
    <location>
        <begin position="47"/>
        <end position="70"/>
    </location>
</feature>
<dbReference type="EMBL" id="LJQI01000262">
    <property type="protein sequence ID" value="KPX26802.1"/>
    <property type="molecule type" value="Genomic_DNA"/>
</dbReference>
<evidence type="ECO:0000259" key="2">
    <source>
        <dbReference type="Pfam" id="PF25799"/>
    </source>
</evidence>
<dbReference type="AlphaFoldDB" id="A0A0P9QF11"/>
<name>A0A0P9QF11_PSEA0</name>
<dbReference type="Proteomes" id="UP000050490">
    <property type="component" value="Unassembled WGS sequence"/>
</dbReference>
<dbReference type="InterPro" id="IPR057925">
    <property type="entry name" value="prePAAR_DddA"/>
</dbReference>
<accession>A0A0P9QF11</accession>
<keyword evidence="1" id="KW-1133">Transmembrane helix</keyword>
<comment type="caution">
    <text evidence="3">The sequence shown here is derived from an EMBL/GenBank/DDBJ whole genome shotgun (WGS) entry which is preliminary data.</text>
</comment>
<evidence type="ECO:0000313" key="4">
    <source>
        <dbReference type="Proteomes" id="UP000050490"/>
    </source>
</evidence>
<keyword evidence="1" id="KW-0812">Transmembrane</keyword>
<gene>
    <name evidence="3" type="ORF">ALO70_05192</name>
</gene>
<evidence type="ECO:0000256" key="1">
    <source>
        <dbReference type="SAM" id="Phobius"/>
    </source>
</evidence>
<feature type="domain" description="Double-stranded DNA deaminase toxin A prePAAR motif" evidence="2">
    <location>
        <begin position="28"/>
        <end position="71"/>
    </location>
</feature>
<evidence type="ECO:0000313" key="3">
    <source>
        <dbReference type="EMBL" id="KPX26802.1"/>
    </source>
</evidence>
<sequence length="71" mass="7284">MGSHVDQFPASCASHHANRHPRTGVTLMFEAARFGDEISHTGALGGFLIGAVLGIALIATVAIATFTCGFG</sequence>